<reference evidence="5 6" key="1">
    <citation type="submission" date="2021-03" db="EMBL/GenBank/DDBJ databases">
        <title>Genomic Encyclopedia of Type Strains, Phase IV (KMG-IV): sequencing the most valuable type-strain genomes for metagenomic binning, comparative biology and taxonomic classification.</title>
        <authorList>
            <person name="Goeker M."/>
        </authorList>
    </citation>
    <scope>NUCLEOTIDE SEQUENCE [LARGE SCALE GENOMIC DNA]</scope>
    <source>
        <strain evidence="5 6">DSM 3984</strain>
    </source>
</reference>
<dbReference type="PIRSF" id="PIRSF006078">
    <property type="entry name" value="GlxK"/>
    <property type="match status" value="1"/>
</dbReference>
<dbReference type="EMBL" id="JAGGJZ010000005">
    <property type="protein sequence ID" value="MBP1890273.1"/>
    <property type="molecule type" value="Genomic_DNA"/>
</dbReference>
<dbReference type="Pfam" id="PF02595">
    <property type="entry name" value="Gly_kinase"/>
    <property type="match status" value="1"/>
</dbReference>
<dbReference type="PANTHER" id="PTHR21599">
    <property type="entry name" value="GLYCERATE KINASE"/>
    <property type="match status" value="1"/>
</dbReference>
<dbReference type="PANTHER" id="PTHR21599:SF0">
    <property type="entry name" value="GLYCERATE KINASE"/>
    <property type="match status" value="1"/>
</dbReference>
<dbReference type="InterPro" id="IPR004381">
    <property type="entry name" value="Glycerate_kinase"/>
</dbReference>
<dbReference type="Gene3D" id="3.90.1510.10">
    <property type="entry name" value="Glycerate kinase, domain 2"/>
    <property type="match status" value="1"/>
</dbReference>
<protein>
    <submittedName>
        <fullName evidence="5">Glycerate kinase</fullName>
        <ecNumber evidence="5">2.7.1.31</ecNumber>
    </submittedName>
</protein>
<evidence type="ECO:0000313" key="6">
    <source>
        <dbReference type="Proteomes" id="UP000783390"/>
    </source>
</evidence>
<keyword evidence="3 4" id="KW-0418">Kinase</keyword>
<evidence type="ECO:0000313" key="5">
    <source>
        <dbReference type="EMBL" id="MBP1890273.1"/>
    </source>
</evidence>
<evidence type="ECO:0000256" key="3">
    <source>
        <dbReference type="ARBA" id="ARBA00022777"/>
    </source>
</evidence>
<keyword evidence="6" id="KW-1185">Reference proteome</keyword>
<dbReference type="InterPro" id="IPR036129">
    <property type="entry name" value="Glycerate_kinase_sf"/>
</dbReference>
<keyword evidence="2 4" id="KW-0808">Transferase</keyword>
<dbReference type="Gene3D" id="3.40.50.10350">
    <property type="entry name" value="Glycerate kinase, domain 1"/>
    <property type="match status" value="1"/>
</dbReference>
<dbReference type="Proteomes" id="UP000783390">
    <property type="component" value="Unassembled WGS sequence"/>
</dbReference>
<dbReference type="RefSeq" id="WP_209797197.1">
    <property type="nucleotide sequence ID" value="NZ_JAGGJZ010000005.1"/>
</dbReference>
<gene>
    <name evidence="5" type="ORF">J2Z53_001863</name>
</gene>
<dbReference type="GO" id="GO:0008887">
    <property type="term" value="F:glycerate kinase activity"/>
    <property type="evidence" value="ECO:0007669"/>
    <property type="project" value="UniProtKB-EC"/>
</dbReference>
<dbReference type="NCBIfam" id="TIGR00045">
    <property type="entry name" value="glycerate kinase"/>
    <property type="match status" value="1"/>
</dbReference>
<dbReference type="InterPro" id="IPR018193">
    <property type="entry name" value="Glyc_kinase_flavodox-like_fold"/>
</dbReference>
<proteinExistence type="inferred from homology"/>
<dbReference type="EC" id="2.7.1.31" evidence="5"/>
<dbReference type="SUPFAM" id="SSF110738">
    <property type="entry name" value="Glycerate kinase I"/>
    <property type="match status" value="1"/>
</dbReference>
<sequence>MKFVLAPDSFKESMTSKEACNAMERGIKKVIKDAECIKVPMGDGGEGTVGALVEATNGSILNIVVKDPLGNDIKAKFGMLGNSKTAIIEMAEASGIALIDREKRNPMITTTYGTGEIIKHALDLGVERIVIGIGGSATNDGGIGMVQALGGKFLDENGKELPFGGGELNRLHKIDISGLDKRLKDIEIEVACDVTNPLCGPKGASHVFGPQKGATEEMILKLDSNLNHYSKKIKECLGKDIKDIEGAGAAGGLGAALVAFLDGKLKRGIELVIKHTALEEKLENADFLFTGEGSIDSQTICGKTPMGVALVTKKKGIKTIAFGGRILEGAENLYSIGVTSIFGITPGAISLDKALKDGEKNLERTTENVVRLLKN</sequence>
<name>A0ABS4F1Z4_9CLOT</name>
<organism evidence="5 6">
    <name type="scientific">Clostridium moniliforme</name>
    <dbReference type="NCBI Taxonomy" id="39489"/>
    <lineage>
        <taxon>Bacteria</taxon>
        <taxon>Bacillati</taxon>
        <taxon>Bacillota</taxon>
        <taxon>Clostridia</taxon>
        <taxon>Eubacteriales</taxon>
        <taxon>Clostridiaceae</taxon>
        <taxon>Clostridium</taxon>
    </lineage>
</organism>
<evidence type="ECO:0000256" key="2">
    <source>
        <dbReference type="ARBA" id="ARBA00022679"/>
    </source>
</evidence>
<evidence type="ECO:0000256" key="4">
    <source>
        <dbReference type="PIRNR" id="PIRNR006078"/>
    </source>
</evidence>
<dbReference type="InterPro" id="IPR018197">
    <property type="entry name" value="Glycerate_kinase_RE-like"/>
</dbReference>
<comment type="similarity">
    <text evidence="1 4">Belongs to the glycerate kinase type-1 family.</text>
</comment>
<comment type="caution">
    <text evidence="5">The sequence shown here is derived from an EMBL/GenBank/DDBJ whole genome shotgun (WGS) entry which is preliminary data.</text>
</comment>
<evidence type="ECO:0000256" key="1">
    <source>
        <dbReference type="ARBA" id="ARBA00006284"/>
    </source>
</evidence>
<accession>A0ABS4F1Z4</accession>